<dbReference type="Gene3D" id="2.115.10.20">
    <property type="entry name" value="Glycosyl hydrolase domain, family 43"/>
    <property type="match status" value="2"/>
</dbReference>
<sequence length="319" mass="35915">MAGIRWEKRGLIYTVDERLPWATSHAQIPTVAGTRDGALQLLFSSRDANNRSAIASLDVAACNPAQVLQVQRSAVMELGKLGTFDDCGMMPSSVVEHDGIRYLYYIGWNVRNTIPYHNSVGLATSEDGGRTYRRMFDGPVMDRTAEEPYFCGTTCVRIENGVWRNWYLSCTGWIKVDGKPEPRYHLKYAESRDGIHWLREGVVAIDYADEAEGGLVRASIHHDGRLYRMWYCRRNHTGYRETSVGSYRIGYAESTDGIVWRRLDEHAGLDVSAAGWDSFMVAYPEVTQCGDRLYLFYNGNGFGASGFGYADAVIHSNQE</sequence>
<proteinExistence type="predicted"/>
<dbReference type="InterPro" id="IPR023296">
    <property type="entry name" value="Glyco_hydro_beta-prop_sf"/>
</dbReference>
<dbReference type="PANTHER" id="PTHR35279">
    <property type="match status" value="1"/>
</dbReference>
<dbReference type="EMBL" id="PNYB01000018">
    <property type="protein sequence ID" value="PMS20638.1"/>
    <property type="molecule type" value="Genomic_DNA"/>
</dbReference>
<comment type="caution">
    <text evidence="1">The sequence shown here is derived from an EMBL/GenBank/DDBJ whole genome shotgun (WGS) entry which is preliminary data.</text>
</comment>
<dbReference type="PANTHER" id="PTHR35279:SF1">
    <property type="entry name" value="ARABINANASE_LEVANSUCRASE_INVERTASE"/>
    <property type="match status" value="1"/>
</dbReference>
<reference evidence="1 2" key="1">
    <citation type="submission" date="2018-01" db="EMBL/GenBank/DDBJ databases">
        <title>Whole genome analyses suggest that Burkholderia sensu lato contains two further novel genera in the rhizoxinica-symbiotica group Mycetohabitans gen. nov., and Trinickia gen. nov.: implications for the evolution of diazotrophy and nodulation in the Burkholderiaceae.</title>
        <authorList>
            <person name="Estrada-de los Santos P."/>
            <person name="Palmer M."/>
            <person name="Chavez-Ramirez B."/>
            <person name="Beukes C."/>
            <person name="Steenkamp E.T."/>
            <person name="Hirsch A.M."/>
            <person name="Manyaka P."/>
            <person name="Maluk M."/>
            <person name="Lafos M."/>
            <person name="Crook M."/>
            <person name="Gross E."/>
            <person name="Simon M.F."/>
            <person name="Bueno dos Reis Junior F."/>
            <person name="Poole P.S."/>
            <person name="Venter S.N."/>
            <person name="James E.K."/>
        </authorList>
    </citation>
    <scope>NUCLEOTIDE SEQUENCE [LARGE SCALE GENOMIC DNA]</scope>
    <source>
        <strain evidence="1 2">GP25-8</strain>
    </source>
</reference>
<dbReference type="AlphaFoldDB" id="A0A2N7VTZ8"/>
<accession>A0A2N7VTZ8</accession>
<evidence type="ECO:0000313" key="1">
    <source>
        <dbReference type="EMBL" id="PMS20638.1"/>
    </source>
</evidence>
<gene>
    <name evidence="1" type="ORF">C0Z19_20020</name>
</gene>
<evidence type="ECO:0000313" key="2">
    <source>
        <dbReference type="Proteomes" id="UP000235347"/>
    </source>
</evidence>
<dbReference type="SUPFAM" id="SSF75005">
    <property type="entry name" value="Arabinanase/levansucrase/invertase"/>
    <property type="match status" value="1"/>
</dbReference>
<evidence type="ECO:0008006" key="3">
    <source>
        <dbReference type="Google" id="ProtNLM"/>
    </source>
</evidence>
<dbReference type="Proteomes" id="UP000235347">
    <property type="component" value="Unassembled WGS sequence"/>
</dbReference>
<protein>
    <recommendedName>
        <fullName evidence="3">Glycosylase</fullName>
    </recommendedName>
</protein>
<keyword evidence="2" id="KW-1185">Reference proteome</keyword>
<dbReference type="RefSeq" id="WP_102611572.1">
    <property type="nucleotide sequence ID" value="NZ_CADIKD010000012.1"/>
</dbReference>
<organism evidence="1 2">
    <name type="scientific">Trinickia soli</name>
    <dbReference type="NCBI Taxonomy" id="380675"/>
    <lineage>
        <taxon>Bacteria</taxon>
        <taxon>Pseudomonadati</taxon>
        <taxon>Pseudomonadota</taxon>
        <taxon>Betaproteobacteria</taxon>
        <taxon>Burkholderiales</taxon>
        <taxon>Burkholderiaceae</taxon>
        <taxon>Trinickia</taxon>
    </lineage>
</organism>
<name>A0A2N7VTZ8_9BURK</name>